<reference evidence="3" key="1">
    <citation type="submission" date="2023-07" db="EMBL/GenBank/DDBJ databases">
        <title>Sequencing the genomes of 1000 actinobacteria strains.</title>
        <authorList>
            <person name="Klenk H.-P."/>
        </authorList>
    </citation>
    <scope>NUCLEOTIDE SEQUENCE</scope>
    <source>
        <strain evidence="3">DSM 45977</strain>
    </source>
</reference>
<accession>A0AAE3ZCT2</accession>
<comment type="caution">
    <text evidence="3">The sequence shown here is derived from an EMBL/GenBank/DDBJ whole genome shotgun (WGS) entry which is preliminary data.</text>
</comment>
<keyword evidence="2" id="KW-0472">Membrane</keyword>
<name>A0AAE3ZCT2_9ACTN</name>
<organism evidence="3 4">
    <name type="scientific">Haloactinomyces albus</name>
    <dbReference type="NCBI Taxonomy" id="1352928"/>
    <lineage>
        <taxon>Bacteria</taxon>
        <taxon>Bacillati</taxon>
        <taxon>Actinomycetota</taxon>
        <taxon>Actinomycetes</taxon>
        <taxon>Actinopolysporales</taxon>
        <taxon>Actinopolysporaceae</taxon>
        <taxon>Haloactinomyces</taxon>
    </lineage>
</organism>
<feature type="transmembrane region" description="Helical" evidence="2">
    <location>
        <begin position="6"/>
        <end position="28"/>
    </location>
</feature>
<dbReference type="RefSeq" id="WP_310271172.1">
    <property type="nucleotide sequence ID" value="NZ_JAVDXW010000001.1"/>
</dbReference>
<gene>
    <name evidence="3" type="ORF">JOF55_001355</name>
</gene>
<keyword evidence="2" id="KW-0812">Transmembrane</keyword>
<dbReference type="EMBL" id="JAVDXW010000001">
    <property type="protein sequence ID" value="MDR7301174.1"/>
    <property type="molecule type" value="Genomic_DNA"/>
</dbReference>
<dbReference type="AlphaFoldDB" id="A0AAE3ZCT2"/>
<keyword evidence="2" id="KW-1133">Transmembrane helix</keyword>
<evidence type="ECO:0000256" key="2">
    <source>
        <dbReference type="SAM" id="Phobius"/>
    </source>
</evidence>
<evidence type="ECO:0000313" key="4">
    <source>
        <dbReference type="Proteomes" id="UP001180845"/>
    </source>
</evidence>
<sequence length="65" mass="7358">MSEQVIAMVFAGFAVVATLVSWVFYIVAGKSLWDMRKFFRGSPGDHGRPLRGRRHTQGPSPEERH</sequence>
<dbReference type="Proteomes" id="UP001180845">
    <property type="component" value="Unassembled WGS sequence"/>
</dbReference>
<evidence type="ECO:0000313" key="3">
    <source>
        <dbReference type="EMBL" id="MDR7301174.1"/>
    </source>
</evidence>
<protein>
    <submittedName>
        <fullName evidence="3">Uncharacterized protein</fullName>
    </submittedName>
</protein>
<feature type="region of interest" description="Disordered" evidence="1">
    <location>
        <begin position="41"/>
        <end position="65"/>
    </location>
</feature>
<keyword evidence="4" id="KW-1185">Reference proteome</keyword>
<proteinExistence type="predicted"/>
<evidence type="ECO:0000256" key="1">
    <source>
        <dbReference type="SAM" id="MobiDB-lite"/>
    </source>
</evidence>